<dbReference type="SUPFAM" id="SSF52096">
    <property type="entry name" value="ClpP/crotonase"/>
    <property type="match status" value="1"/>
</dbReference>
<dbReference type="Gene3D" id="1.10.12.10">
    <property type="entry name" value="Lyase 2-enoyl-coa Hydratase, Chain A, domain 2"/>
    <property type="match status" value="1"/>
</dbReference>
<dbReference type="STRING" id="1054147.F4QEM6"/>
<keyword evidence="5" id="KW-1185">Reference proteome</keyword>
<accession>F4QEM6</accession>
<dbReference type="PANTHER" id="PTHR11941:SF171">
    <property type="entry name" value="SD19268P"/>
    <property type="match status" value="1"/>
</dbReference>
<evidence type="ECO:0000256" key="1">
    <source>
        <dbReference type="ARBA" id="ARBA00005254"/>
    </source>
</evidence>
<dbReference type="EMBL" id="GL883029">
    <property type="protein sequence ID" value="EGG14137.1"/>
    <property type="molecule type" value="Genomic_DNA"/>
</dbReference>
<dbReference type="Proteomes" id="UP000007797">
    <property type="component" value="Unassembled WGS sequence"/>
</dbReference>
<dbReference type="InterPro" id="IPR014748">
    <property type="entry name" value="Enoyl-CoA_hydra_C"/>
</dbReference>
<gene>
    <name evidence="4" type="primary">auh</name>
    <name evidence="4" type="ORF">DFA_11904</name>
</gene>
<protein>
    <submittedName>
        <fullName evidence="4">Enoyl-CoA hydratase/isomerase domain-containing protein</fullName>
    </submittedName>
</protein>
<evidence type="ECO:0000313" key="4">
    <source>
        <dbReference type="EMBL" id="EGG14137.1"/>
    </source>
</evidence>
<evidence type="ECO:0000256" key="3">
    <source>
        <dbReference type="RuleBase" id="RU003707"/>
    </source>
</evidence>
<dbReference type="InterPro" id="IPR001753">
    <property type="entry name" value="Enoyl-CoA_hydra/iso"/>
</dbReference>
<dbReference type="InterPro" id="IPR018376">
    <property type="entry name" value="Enoyl-CoA_hyd/isom_CS"/>
</dbReference>
<dbReference type="FunFam" id="3.90.226.10:FF:000009">
    <property type="entry name" value="Carnitinyl-CoA dehydratase"/>
    <property type="match status" value="1"/>
</dbReference>
<dbReference type="Gene3D" id="3.90.226.10">
    <property type="entry name" value="2-enoyl-CoA Hydratase, Chain A, domain 1"/>
    <property type="match status" value="1"/>
</dbReference>
<dbReference type="GO" id="GO:0005739">
    <property type="term" value="C:mitochondrion"/>
    <property type="evidence" value="ECO:0007669"/>
    <property type="project" value="TreeGrafter"/>
</dbReference>
<dbReference type="PANTHER" id="PTHR11941">
    <property type="entry name" value="ENOYL-COA HYDRATASE-RELATED"/>
    <property type="match status" value="1"/>
</dbReference>
<dbReference type="GeneID" id="14866180"/>
<dbReference type="KEGG" id="dfa:DFA_11904"/>
<dbReference type="OMA" id="YEQAHAW"/>
<dbReference type="InterPro" id="IPR029045">
    <property type="entry name" value="ClpP/crotonase-like_dom_sf"/>
</dbReference>
<organism evidence="4 5">
    <name type="scientific">Cavenderia fasciculata</name>
    <name type="common">Slime mold</name>
    <name type="synonym">Dictyostelium fasciculatum</name>
    <dbReference type="NCBI Taxonomy" id="261658"/>
    <lineage>
        <taxon>Eukaryota</taxon>
        <taxon>Amoebozoa</taxon>
        <taxon>Evosea</taxon>
        <taxon>Eumycetozoa</taxon>
        <taxon>Dictyostelia</taxon>
        <taxon>Acytosteliales</taxon>
        <taxon>Cavenderiaceae</taxon>
        <taxon>Cavenderia</taxon>
    </lineage>
</organism>
<name>F4QEM6_CACFS</name>
<dbReference type="GO" id="GO:0016836">
    <property type="term" value="F:hydro-lyase activity"/>
    <property type="evidence" value="ECO:0007669"/>
    <property type="project" value="UniProtKB-ARBA"/>
</dbReference>
<dbReference type="FunFam" id="1.10.12.10:FF:000001">
    <property type="entry name" value="Probable enoyl-CoA hydratase, mitochondrial"/>
    <property type="match status" value="1"/>
</dbReference>
<evidence type="ECO:0000256" key="2">
    <source>
        <dbReference type="ARBA" id="ARBA00023239"/>
    </source>
</evidence>
<evidence type="ECO:0000313" key="5">
    <source>
        <dbReference type="Proteomes" id="UP000007797"/>
    </source>
</evidence>
<dbReference type="RefSeq" id="XP_004350845.1">
    <property type="nucleotide sequence ID" value="XM_004350794.1"/>
</dbReference>
<comment type="similarity">
    <text evidence="1 3">Belongs to the enoyl-CoA hydratase/isomerase family.</text>
</comment>
<proteinExistence type="inferred from homology"/>
<sequence>MLKRIITNNKLIINQVLQHRYYSSSSSSNVVDSTSSTSASPIVECEYIKLEGKDKGISVITFNRGQVKNAIGSTLLRQFKSHLHQVRFDNESRVLVLKSSVANTFCAGADLKERSQMDQKQVAEFVYDLRQSFSDLENLPIPTIAVIEGIALGGGMEMAISCDMRIASKAAKLGLPETGLAIIPGAGGTQRLPRLIGSSRAKELIFTGQILNSSRALEIGLVEYETENGQAYEKALEIARQITTKGPIAIKMAKLSIDKGMNVDIATGMSIEQQCYAQVIPTKDRIEGLTAFKEKRSPQYKGE</sequence>
<reference evidence="5" key="1">
    <citation type="journal article" date="2011" name="Genome Res.">
        <title>Phylogeny-wide analysis of social amoeba genomes highlights ancient origins for complex intercellular communication.</title>
        <authorList>
            <person name="Heidel A.J."/>
            <person name="Lawal H.M."/>
            <person name="Felder M."/>
            <person name="Schilde C."/>
            <person name="Helps N.R."/>
            <person name="Tunggal B."/>
            <person name="Rivero F."/>
            <person name="John U."/>
            <person name="Schleicher M."/>
            <person name="Eichinger L."/>
            <person name="Platzer M."/>
            <person name="Noegel A.A."/>
            <person name="Schaap P."/>
            <person name="Gloeckner G."/>
        </authorList>
    </citation>
    <scope>NUCLEOTIDE SEQUENCE [LARGE SCALE GENOMIC DNA]</scope>
    <source>
        <strain evidence="5">SH3</strain>
    </source>
</reference>
<keyword evidence="2" id="KW-0456">Lyase</keyword>
<dbReference type="CDD" id="cd06558">
    <property type="entry name" value="crotonase-like"/>
    <property type="match status" value="1"/>
</dbReference>
<dbReference type="AlphaFoldDB" id="F4QEM6"/>
<dbReference type="GO" id="GO:0006635">
    <property type="term" value="P:fatty acid beta-oxidation"/>
    <property type="evidence" value="ECO:0007669"/>
    <property type="project" value="TreeGrafter"/>
</dbReference>
<dbReference type="OrthoDB" id="410701at2759"/>
<dbReference type="Pfam" id="PF00378">
    <property type="entry name" value="ECH_1"/>
    <property type="match status" value="1"/>
</dbReference>
<dbReference type="PROSITE" id="PS00166">
    <property type="entry name" value="ENOYL_COA_HYDRATASE"/>
    <property type="match status" value="1"/>
</dbReference>